<gene>
    <name evidence="2" type="ORF">EAS64_30510</name>
</gene>
<evidence type="ECO:0000256" key="1">
    <source>
        <dbReference type="SAM" id="Phobius"/>
    </source>
</evidence>
<dbReference type="RefSeq" id="WP_145858653.1">
    <property type="nucleotide sequence ID" value="NZ_RPFW01000006.1"/>
</dbReference>
<evidence type="ECO:0000313" key="2">
    <source>
        <dbReference type="EMBL" id="TVZ01790.1"/>
    </source>
</evidence>
<dbReference type="Proteomes" id="UP000460272">
    <property type="component" value="Unassembled WGS sequence"/>
</dbReference>
<keyword evidence="1" id="KW-0472">Membrane</keyword>
<feature type="transmembrane region" description="Helical" evidence="1">
    <location>
        <begin position="73"/>
        <end position="94"/>
    </location>
</feature>
<organism evidence="2 3">
    <name type="scientific">Trebonia kvetii</name>
    <dbReference type="NCBI Taxonomy" id="2480626"/>
    <lineage>
        <taxon>Bacteria</taxon>
        <taxon>Bacillati</taxon>
        <taxon>Actinomycetota</taxon>
        <taxon>Actinomycetes</taxon>
        <taxon>Streptosporangiales</taxon>
        <taxon>Treboniaceae</taxon>
        <taxon>Trebonia</taxon>
    </lineage>
</organism>
<dbReference type="EMBL" id="RPFW01000006">
    <property type="protein sequence ID" value="TVZ01790.1"/>
    <property type="molecule type" value="Genomic_DNA"/>
</dbReference>
<keyword evidence="1" id="KW-1133">Transmembrane helix</keyword>
<keyword evidence="1" id="KW-0812">Transmembrane</keyword>
<comment type="caution">
    <text evidence="2">The sequence shown here is derived from an EMBL/GenBank/DDBJ whole genome shotgun (WGS) entry which is preliminary data.</text>
</comment>
<evidence type="ECO:0000313" key="3">
    <source>
        <dbReference type="Proteomes" id="UP000460272"/>
    </source>
</evidence>
<dbReference type="AlphaFoldDB" id="A0A6P2BS67"/>
<accession>A0A6P2BS67</accession>
<proteinExistence type="predicted"/>
<feature type="transmembrane region" description="Helical" evidence="1">
    <location>
        <begin position="100"/>
        <end position="126"/>
    </location>
</feature>
<protein>
    <submittedName>
        <fullName evidence="2">Uncharacterized protein</fullName>
    </submittedName>
</protein>
<sequence length="218" mass="23725">MGAVLAAMILAIVMLLLQSALSPFQAAFTELISRRVDGYCTRRLMLCTLAEAPVAQLEQSAMLDKLSDARRGLVEYFVTPGAAAAGLITLITLIARYAQLLGAVVIVGIVLGPLAAFLIAAAALVARFGNRGSLSRWSVVIERVSSARRKMFYVFDTGSELAAAKEIRVLGTLPRWRARAEQESDAYLRPMWRDRSPPCAVRNGSWARARPNHRAGQP</sequence>
<keyword evidence="3" id="KW-1185">Reference proteome</keyword>
<reference evidence="2 3" key="1">
    <citation type="submission" date="2018-11" db="EMBL/GenBank/DDBJ databases">
        <title>Trebonia kvetii gen.nov., sp.nov., a novel acidophilic actinobacterium, and proposal of the new actinobacterial family Treboniaceae fam. nov.</title>
        <authorList>
            <person name="Rapoport D."/>
            <person name="Sagova-Mareckova M."/>
            <person name="Sedlacek I."/>
            <person name="Provaznik J."/>
            <person name="Kralova S."/>
            <person name="Pavlinic D."/>
            <person name="Benes V."/>
            <person name="Kopecky J."/>
        </authorList>
    </citation>
    <scope>NUCLEOTIDE SEQUENCE [LARGE SCALE GENOMIC DNA]</scope>
    <source>
        <strain evidence="2 3">15Tr583</strain>
    </source>
</reference>
<name>A0A6P2BS67_9ACTN</name>